<comment type="caution">
    <text evidence="1">The sequence shown here is derived from an EMBL/GenBank/DDBJ whole genome shotgun (WGS) entry which is preliminary data.</text>
</comment>
<dbReference type="EMBL" id="BARV01006422">
    <property type="protein sequence ID" value="GAI12692.1"/>
    <property type="molecule type" value="Genomic_DNA"/>
</dbReference>
<reference evidence="1" key="1">
    <citation type="journal article" date="2014" name="Front. Microbiol.">
        <title>High frequency of phylogenetically diverse reductive dehalogenase-homologous genes in deep subseafloor sedimentary metagenomes.</title>
        <authorList>
            <person name="Kawai M."/>
            <person name="Futagami T."/>
            <person name="Toyoda A."/>
            <person name="Takaki Y."/>
            <person name="Nishi S."/>
            <person name="Hori S."/>
            <person name="Arai W."/>
            <person name="Tsubouchi T."/>
            <person name="Morono Y."/>
            <person name="Uchiyama I."/>
            <person name="Ito T."/>
            <person name="Fujiyama A."/>
            <person name="Inagaki F."/>
            <person name="Takami H."/>
        </authorList>
    </citation>
    <scope>NUCLEOTIDE SEQUENCE</scope>
    <source>
        <strain evidence="1">Expedition CK06-06</strain>
    </source>
</reference>
<dbReference type="AlphaFoldDB" id="X1L042"/>
<name>X1L042_9ZZZZ</name>
<organism evidence="1">
    <name type="scientific">marine sediment metagenome</name>
    <dbReference type="NCBI Taxonomy" id="412755"/>
    <lineage>
        <taxon>unclassified sequences</taxon>
        <taxon>metagenomes</taxon>
        <taxon>ecological metagenomes</taxon>
    </lineage>
</organism>
<proteinExistence type="predicted"/>
<evidence type="ECO:0000313" key="1">
    <source>
        <dbReference type="EMBL" id="GAI12692.1"/>
    </source>
</evidence>
<feature type="non-terminal residue" evidence="1">
    <location>
        <position position="55"/>
    </location>
</feature>
<sequence>MQAGREMKISRSAQSCALGSAIAGAVVAGKKTGGYDNFADAQTAMCGIKETTFKP</sequence>
<accession>X1L042</accession>
<protein>
    <submittedName>
        <fullName evidence="1">Uncharacterized protein</fullName>
    </submittedName>
</protein>
<gene>
    <name evidence="1" type="ORF">S06H3_13162</name>
</gene>
<dbReference type="Gene3D" id="3.30.420.40">
    <property type="match status" value="1"/>
</dbReference>